<evidence type="ECO:0000313" key="11">
    <source>
        <dbReference type="Proteomes" id="UP000027821"/>
    </source>
</evidence>
<dbReference type="Pfam" id="PF09827">
    <property type="entry name" value="CRISPR_Cas2"/>
    <property type="match status" value="1"/>
</dbReference>
<dbReference type="GO" id="GO:0046872">
    <property type="term" value="F:metal ion binding"/>
    <property type="evidence" value="ECO:0007669"/>
    <property type="project" value="UniProtKB-UniRule"/>
</dbReference>
<evidence type="ECO:0000313" key="10">
    <source>
        <dbReference type="EMBL" id="KEO75919.1"/>
    </source>
</evidence>
<sequence length="87" mass="10465">MYIILVYDIGEKRVGKMLKLCRQYLNWIQNSVFEGEITEVKYKELLIKAKAIMKEYKDSLIVFKSREEKWLEKEVIGQEKNDLDTFI</sequence>
<organism evidence="10 11">
    <name type="scientific">Anditalea andensis</name>
    <dbReference type="NCBI Taxonomy" id="1048983"/>
    <lineage>
        <taxon>Bacteria</taxon>
        <taxon>Pseudomonadati</taxon>
        <taxon>Bacteroidota</taxon>
        <taxon>Cytophagia</taxon>
        <taxon>Cytophagales</taxon>
        <taxon>Cytophagaceae</taxon>
        <taxon>Anditalea</taxon>
    </lineage>
</organism>
<dbReference type="eggNOG" id="COG1343">
    <property type="taxonomic scope" value="Bacteria"/>
</dbReference>
<dbReference type="GO" id="GO:0051607">
    <property type="term" value="P:defense response to virus"/>
    <property type="evidence" value="ECO:0007669"/>
    <property type="project" value="UniProtKB-UniRule"/>
</dbReference>
<comment type="function">
    <text evidence="9">CRISPR (clustered regularly interspaced short palindromic repeat), is an adaptive immune system that provides protection against mobile genetic elements (viruses, transposable elements and conjugative plasmids). CRISPR clusters contain sequences complementary to antecedent mobile elements and target invading nucleic acids. CRISPR clusters are transcribed and processed into CRISPR RNA (crRNA). Functions as a ssRNA-specific endoribonuclease. Involved in the integration of spacer DNA into the CRISPR cassette.</text>
</comment>
<dbReference type="OrthoDB" id="279819at2"/>
<comment type="similarity">
    <text evidence="2 9">Belongs to the CRISPR-associated endoribonuclease Cas2 protein family.</text>
</comment>
<comment type="subunit">
    <text evidence="9">Homodimer, forms a heterotetramer with a Cas1 homodimer.</text>
</comment>
<protein>
    <recommendedName>
        <fullName evidence="9">CRISPR-associated endoribonuclease Cas2</fullName>
        <ecNumber evidence="9">3.1.-.-</ecNumber>
    </recommendedName>
</protein>
<dbReference type="CDD" id="cd09725">
    <property type="entry name" value="Cas2_I_II_III"/>
    <property type="match status" value="1"/>
</dbReference>
<dbReference type="Proteomes" id="UP000027821">
    <property type="component" value="Unassembled WGS sequence"/>
</dbReference>
<keyword evidence="4 9" id="KW-0479">Metal-binding</keyword>
<gene>
    <name evidence="9" type="primary">cas2</name>
    <name evidence="10" type="ORF">EL17_10920</name>
</gene>
<dbReference type="AlphaFoldDB" id="A0A074L3Y8"/>
<dbReference type="Gene3D" id="3.30.70.240">
    <property type="match status" value="1"/>
</dbReference>
<evidence type="ECO:0000256" key="7">
    <source>
        <dbReference type="ARBA" id="ARBA00022842"/>
    </source>
</evidence>
<keyword evidence="7 9" id="KW-0460">Magnesium</keyword>
<evidence type="ECO:0000256" key="9">
    <source>
        <dbReference type="HAMAP-Rule" id="MF_01471"/>
    </source>
</evidence>
<evidence type="ECO:0000256" key="5">
    <source>
        <dbReference type="ARBA" id="ARBA00022759"/>
    </source>
</evidence>
<dbReference type="PANTHER" id="PTHR34405:SF1">
    <property type="entry name" value="CRISPR-ASSOCIATED ENDORIBONUCLEASE CAS2"/>
    <property type="match status" value="1"/>
</dbReference>
<dbReference type="GO" id="GO:0016787">
    <property type="term" value="F:hydrolase activity"/>
    <property type="evidence" value="ECO:0007669"/>
    <property type="project" value="UniProtKB-KW"/>
</dbReference>
<evidence type="ECO:0000256" key="2">
    <source>
        <dbReference type="ARBA" id="ARBA00009959"/>
    </source>
</evidence>
<keyword evidence="8 9" id="KW-0051">Antiviral defense</keyword>
<dbReference type="GO" id="GO:0004521">
    <property type="term" value="F:RNA endonuclease activity"/>
    <property type="evidence" value="ECO:0007669"/>
    <property type="project" value="InterPro"/>
</dbReference>
<dbReference type="RefSeq" id="WP_035068417.1">
    <property type="nucleotide sequence ID" value="NZ_JMIH01000002.1"/>
</dbReference>
<evidence type="ECO:0000256" key="3">
    <source>
        <dbReference type="ARBA" id="ARBA00022722"/>
    </source>
</evidence>
<keyword evidence="11" id="KW-1185">Reference proteome</keyword>
<dbReference type="InterPro" id="IPR021127">
    <property type="entry name" value="CRISPR_associated_Cas2"/>
</dbReference>
<dbReference type="InterPro" id="IPR019199">
    <property type="entry name" value="Virulence_VapD/CRISPR_Cas2"/>
</dbReference>
<proteinExistence type="inferred from homology"/>
<evidence type="ECO:0000256" key="8">
    <source>
        <dbReference type="ARBA" id="ARBA00023118"/>
    </source>
</evidence>
<evidence type="ECO:0000256" key="6">
    <source>
        <dbReference type="ARBA" id="ARBA00022801"/>
    </source>
</evidence>
<dbReference type="EMBL" id="JMIH01000002">
    <property type="protein sequence ID" value="KEO75919.1"/>
    <property type="molecule type" value="Genomic_DNA"/>
</dbReference>
<keyword evidence="5 9" id="KW-0255">Endonuclease</keyword>
<evidence type="ECO:0000256" key="1">
    <source>
        <dbReference type="ARBA" id="ARBA00001946"/>
    </source>
</evidence>
<reference evidence="10 11" key="1">
    <citation type="submission" date="2014-04" db="EMBL/GenBank/DDBJ databases">
        <title>Characterization and application of a salt tolerant electro-active bacterium.</title>
        <authorList>
            <person name="Yang L."/>
            <person name="Wei S."/>
            <person name="Tay Q.X.M."/>
        </authorList>
    </citation>
    <scope>NUCLEOTIDE SEQUENCE [LARGE SCALE GENOMIC DNA]</scope>
    <source>
        <strain evidence="10 11">LY1</strain>
    </source>
</reference>
<comment type="cofactor">
    <cofactor evidence="1 9">
        <name>Mg(2+)</name>
        <dbReference type="ChEBI" id="CHEBI:18420"/>
    </cofactor>
</comment>
<dbReference type="GO" id="GO:0043571">
    <property type="term" value="P:maintenance of CRISPR repeat elements"/>
    <property type="evidence" value="ECO:0007669"/>
    <property type="project" value="UniProtKB-UniRule"/>
</dbReference>
<feature type="binding site" evidence="9">
    <location>
        <position position="8"/>
    </location>
    <ligand>
        <name>Mg(2+)</name>
        <dbReference type="ChEBI" id="CHEBI:18420"/>
        <note>catalytic</note>
    </ligand>
</feature>
<dbReference type="STRING" id="1048983.EL17_10920"/>
<dbReference type="NCBIfam" id="TIGR01573">
    <property type="entry name" value="cas2"/>
    <property type="match status" value="1"/>
</dbReference>
<keyword evidence="6 9" id="KW-0378">Hydrolase</keyword>
<dbReference type="HAMAP" id="MF_01471">
    <property type="entry name" value="Cas2"/>
    <property type="match status" value="1"/>
</dbReference>
<dbReference type="PANTHER" id="PTHR34405">
    <property type="entry name" value="CRISPR-ASSOCIATED ENDORIBONUCLEASE CAS2"/>
    <property type="match status" value="1"/>
</dbReference>
<comment type="caution">
    <text evidence="10">The sequence shown here is derived from an EMBL/GenBank/DDBJ whole genome shotgun (WGS) entry which is preliminary data.</text>
</comment>
<accession>A0A074L3Y8</accession>
<dbReference type="EC" id="3.1.-.-" evidence="9"/>
<keyword evidence="3 9" id="KW-0540">Nuclease</keyword>
<name>A0A074L3Y8_9BACT</name>
<dbReference type="SUPFAM" id="SSF143430">
    <property type="entry name" value="TTP0101/SSO1404-like"/>
    <property type="match status" value="1"/>
</dbReference>
<evidence type="ECO:0000256" key="4">
    <source>
        <dbReference type="ARBA" id="ARBA00022723"/>
    </source>
</evidence>